<evidence type="ECO:0000313" key="3">
    <source>
        <dbReference type="Proteomes" id="UP001209878"/>
    </source>
</evidence>
<evidence type="ECO:0000256" key="1">
    <source>
        <dbReference type="SAM" id="SignalP"/>
    </source>
</evidence>
<organism evidence="2 3">
    <name type="scientific">Ridgeia piscesae</name>
    <name type="common">Tubeworm</name>
    <dbReference type="NCBI Taxonomy" id="27915"/>
    <lineage>
        <taxon>Eukaryota</taxon>
        <taxon>Metazoa</taxon>
        <taxon>Spiralia</taxon>
        <taxon>Lophotrochozoa</taxon>
        <taxon>Annelida</taxon>
        <taxon>Polychaeta</taxon>
        <taxon>Sedentaria</taxon>
        <taxon>Canalipalpata</taxon>
        <taxon>Sabellida</taxon>
        <taxon>Siboglinidae</taxon>
        <taxon>Ridgeia</taxon>
    </lineage>
</organism>
<evidence type="ECO:0000313" key="2">
    <source>
        <dbReference type="EMBL" id="KAK2177704.1"/>
    </source>
</evidence>
<dbReference type="EMBL" id="JAODUO010000583">
    <property type="protein sequence ID" value="KAK2177704.1"/>
    <property type="molecule type" value="Genomic_DNA"/>
</dbReference>
<sequence>MLYPLRLALFLLLAVPPCWTLRTRIAELITLPSGTRCRDDSGTERGDGDVWSTSNVCDRNRCHEGVFLNYVIKYGCRKLTEQENPDSVNCRPVSDDSQAFPDCCPKLQCDSFVPDSVTIAPCRDKATTFACTFWATHNGCLPPSPYYNFTSNYCALSCGYVRTGGRTPNCL</sequence>
<reference evidence="2" key="1">
    <citation type="journal article" date="2023" name="Mol. Biol. Evol.">
        <title>Third-Generation Sequencing Reveals the Adaptive Role of the Epigenome in Three Deep-Sea Polychaetes.</title>
        <authorList>
            <person name="Perez M."/>
            <person name="Aroh O."/>
            <person name="Sun Y."/>
            <person name="Lan Y."/>
            <person name="Juniper S.K."/>
            <person name="Young C.R."/>
            <person name="Angers B."/>
            <person name="Qian P.Y."/>
        </authorList>
    </citation>
    <scope>NUCLEOTIDE SEQUENCE</scope>
    <source>
        <strain evidence="2">R07B-5</strain>
    </source>
</reference>
<dbReference type="Gene3D" id="1.10.10.1940">
    <property type="match status" value="1"/>
</dbReference>
<name>A0AAD9KUP6_RIDPI</name>
<feature type="chain" id="PRO_5042109726" evidence="1">
    <location>
        <begin position="21"/>
        <end position="171"/>
    </location>
</feature>
<comment type="caution">
    <text evidence="2">The sequence shown here is derived from an EMBL/GenBank/DDBJ whole genome shotgun (WGS) entry which is preliminary data.</text>
</comment>
<dbReference type="AlphaFoldDB" id="A0AAD9KUP6"/>
<dbReference type="Proteomes" id="UP001209878">
    <property type="component" value="Unassembled WGS sequence"/>
</dbReference>
<keyword evidence="3" id="KW-1185">Reference proteome</keyword>
<accession>A0AAD9KUP6</accession>
<feature type="signal peptide" evidence="1">
    <location>
        <begin position="1"/>
        <end position="20"/>
    </location>
</feature>
<gene>
    <name evidence="2" type="ORF">NP493_583g01060</name>
</gene>
<proteinExistence type="predicted"/>
<keyword evidence="1" id="KW-0732">Signal</keyword>
<protein>
    <submittedName>
        <fullName evidence="2">Uncharacterized protein</fullName>
    </submittedName>
</protein>